<evidence type="ECO:0000313" key="1">
    <source>
        <dbReference type="EMBL" id="OAQ81728.1"/>
    </source>
</evidence>
<dbReference type="EMBL" id="LSBH01000003">
    <property type="protein sequence ID" value="OAQ81728.1"/>
    <property type="molecule type" value="Genomic_DNA"/>
</dbReference>
<name>A0A179GW62_PURLI</name>
<sequence>MGIRLILISIRDRSPCAWMLYCARNRRARSVTVPTFELQIINQSLLLMQANALPLFPDRTPVLRCRRARLERHLATSRRAWRPRRGGRLVRVPFLLPYGSHDEVLLVVQMRLGPACVCTENHETECWSPGGR</sequence>
<gene>
    <name evidence="1" type="ORF">VFPBJ_04312</name>
</gene>
<dbReference type="Proteomes" id="UP000078240">
    <property type="component" value="Unassembled WGS sequence"/>
</dbReference>
<proteinExistence type="predicted"/>
<dbReference type="AlphaFoldDB" id="A0A179GW62"/>
<comment type="caution">
    <text evidence="1">The sequence shown here is derived from an EMBL/GenBank/DDBJ whole genome shotgun (WGS) entry which is preliminary data.</text>
</comment>
<protein>
    <submittedName>
        <fullName evidence="1">Uncharacterized protein</fullName>
    </submittedName>
</protein>
<accession>A0A179GW62</accession>
<evidence type="ECO:0000313" key="2">
    <source>
        <dbReference type="Proteomes" id="UP000078240"/>
    </source>
</evidence>
<organism evidence="1 2">
    <name type="scientific">Purpureocillium lilacinum</name>
    <name type="common">Paecilomyces lilacinus</name>
    <dbReference type="NCBI Taxonomy" id="33203"/>
    <lineage>
        <taxon>Eukaryota</taxon>
        <taxon>Fungi</taxon>
        <taxon>Dikarya</taxon>
        <taxon>Ascomycota</taxon>
        <taxon>Pezizomycotina</taxon>
        <taxon>Sordariomycetes</taxon>
        <taxon>Hypocreomycetidae</taxon>
        <taxon>Hypocreales</taxon>
        <taxon>Ophiocordycipitaceae</taxon>
        <taxon>Purpureocillium</taxon>
    </lineage>
</organism>
<reference evidence="1 2" key="1">
    <citation type="submission" date="2016-01" db="EMBL/GenBank/DDBJ databases">
        <title>Biosynthesis of antibiotic leucinostatins and their inhibition on Phytophthora in bio-control Purpureocillium lilacinum.</title>
        <authorList>
            <person name="Wang G."/>
            <person name="Liu Z."/>
            <person name="Lin R."/>
            <person name="Li E."/>
            <person name="Mao Z."/>
            <person name="Ling J."/>
            <person name="Yin W."/>
            <person name="Xie B."/>
        </authorList>
    </citation>
    <scope>NUCLEOTIDE SEQUENCE [LARGE SCALE GENOMIC DNA]</scope>
    <source>
        <strain evidence="1">PLBJ-1</strain>
    </source>
</reference>